<evidence type="ECO:0000256" key="2">
    <source>
        <dbReference type="ARBA" id="ARBA00022448"/>
    </source>
</evidence>
<dbReference type="SUPFAM" id="SSF161098">
    <property type="entry name" value="MetI-like"/>
    <property type="match status" value="1"/>
</dbReference>
<dbReference type="EMBL" id="BAAAVV010000003">
    <property type="protein sequence ID" value="GAA3166410.1"/>
    <property type="molecule type" value="Genomic_DNA"/>
</dbReference>
<keyword evidence="4 7" id="KW-0812">Transmembrane</keyword>
<dbReference type="RefSeq" id="WP_344688549.1">
    <property type="nucleotide sequence ID" value="NZ_BAAAVV010000003.1"/>
</dbReference>
<evidence type="ECO:0000256" key="4">
    <source>
        <dbReference type="ARBA" id="ARBA00022692"/>
    </source>
</evidence>
<keyword evidence="10" id="KW-1185">Reference proteome</keyword>
<feature type="transmembrane region" description="Helical" evidence="7">
    <location>
        <begin position="76"/>
        <end position="95"/>
    </location>
</feature>
<feature type="transmembrane region" description="Helical" evidence="7">
    <location>
        <begin position="107"/>
        <end position="129"/>
    </location>
</feature>
<gene>
    <name evidence="9" type="primary">tauC_1</name>
    <name evidence="9" type="ORF">GCM10010531_18780</name>
</gene>
<feature type="transmembrane region" description="Helical" evidence="7">
    <location>
        <begin position="199"/>
        <end position="222"/>
    </location>
</feature>
<dbReference type="Proteomes" id="UP001499924">
    <property type="component" value="Unassembled WGS sequence"/>
</dbReference>
<dbReference type="Pfam" id="PF00528">
    <property type="entry name" value="BPD_transp_1"/>
    <property type="match status" value="1"/>
</dbReference>
<dbReference type="Gene3D" id="1.10.3720.10">
    <property type="entry name" value="MetI-like"/>
    <property type="match status" value="1"/>
</dbReference>
<keyword evidence="5 7" id="KW-1133">Transmembrane helix</keyword>
<evidence type="ECO:0000256" key="1">
    <source>
        <dbReference type="ARBA" id="ARBA00004651"/>
    </source>
</evidence>
<dbReference type="InterPro" id="IPR035906">
    <property type="entry name" value="MetI-like_sf"/>
</dbReference>
<evidence type="ECO:0000259" key="8">
    <source>
        <dbReference type="PROSITE" id="PS50928"/>
    </source>
</evidence>
<proteinExistence type="inferred from homology"/>
<evidence type="ECO:0000313" key="9">
    <source>
        <dbReference type="EMBL" id="GAA3166410.1"/>
    </source>
</evidence>
<dbReference type="CDD" id="cd06261">
    <property type="entry name" value="TM_PBP2"/>
    <property type="match status" value="1"/>
</dbReference>
<dbReference type="PROSITE" id="PS50928">
    <property type="entry name" value="ABC_TM1"/>
    <property type="match status" value="1"/>
</dbReference>
<feature type="transmembrane region" description="Helical" evidence="7">
    <location>
        <begin position="15"/>
        <end position="35"/>
    </location>
</feature>
<keyword evidence="2 7" id="KW-0813">Transport</keyword>
<reference evidence="10" key="1">
    <citation type="journal article" date="2019" name="Int. J. Syst. Evol. Microbiol.">
        <title>The Global Catalogue of Microorganisms (GCM) 10K type strain sequencing project: providing services to taxonomists for standard genome sequencing and annotation.</title>
        <authorList>
            <consortium name="The Broad Institute Genomics Platform"/>
            <consortium name="The Broad Institute Genome Sequencing Center for Infectious Disease"/>
            <person name="Wu L."/>
            <person name="Ma J."/>
        </authorList>
    </citation>
    <scope>NUCLEOTIDE SEQUENCE [LARGE SCALE GENOMIC DNA]</scope>
    <source>
        <strain evidence="10">JCM 15614</strain>
    </source>
</reference>
<evidence type="ECO:0000256" key="3">
    <source>
        <dbReference type="ARBA" id="ARBA00022475"/>
    </source>
</evidence>
<sequence length="265" mass="29371">MGAVARLRRRLGERVFWTLFTVVNLTLFFVGWELFARSGVVSSLFLPEPTRMWTALVDEFSRGDLWGHLGYSARNFAIGVLLAIVIGVPLGLAAGSNRLFYRLLSPYIWGMSSVPRIAWLPLLILIFGFSEMSKLILIFISAVFPMIINGLAGVKTVDRTLLTAGKVFGAKWRHRYVMIVLPHALPYIVSGFKQGMTRALAAVVVSEMFGGSQGIGFVIVMAGQRFNVALLYALLVFIVLAALVIVAVVDRLERRLAPWRTQVAI</sequence>
<feature type="domain" description="ABC transmembrane type-1" evidence="8">
    <location>
        <begin position="69"/>
        <end position="249"/>
    </location>
</feature>
<evidence type="ECO:0000256" key="7">
    <source>
        <dbReference type="RuleBase" id="RU363032"/>
    </source>
</evidence>
<comment type="subcellular location">
    <subcellularLocation>
        <location evidence="1 7">Cell membrane</location>
        <topology evidence="1 7">Multi-pass membrane protein</topology>
    </subcellularLocation>
</comment>
<dbReference type="InterPro" id="IPR000515">
    <property type="entry name" value="MetI-like"/>
</dbReference>
<dbReference type="PANTHER" id="PTHR30151:SF0">
    <property type="entry name" value="ABC TRANSPORTER PERMEASE PROTEIN MJ0413-RELATED"/>
    <property type="match status" value="1"/>
</dbReference>
<feature type="transmembrane region" description="Helical" evidence="7">
    <location>
        <begin position="135"/>
        <end position="154"/>
    </location>
</feature>
<evidence type="ECO:0000256" key="5">
    <source>
        <dbReference type="ARBA" id="ARBA00022989"/>
    </source>
</evidence>
<evidence type="ECO:0000313" key="10">
    <source>
        <dbReference type="Proteomes" id="UP001499924"/>
    </source>
</evidence>
<comment type="similarity">
    <text evidence="7">Belongs to the binding-protein-dependent transport system permease family.</text>
</comment>
<evidence type="ECO:0000256" key="6">
    <source>
        <dbReference type="ARBA" id="ARBA00023136"/>
    </source>
</evidence>
<keyword evidence="6 7" id="KW-0472">Membrane</keyword>
<dbReference type="PANTHER" id="PTHR30151">
    <property type="entry name" value="ALKANE SULFONATE ABC TRANSPORTER-RELATED, MEMBRANE SUBUNIT"/>
    <property type="match status" value="1"/>
</dbReference>
<name>A0ABP6P4K7_9ACTN</name>
<comment type="caution">
    <text evidence="9">The sequence shown here is derived from an EMBL/GenBank/DDBJ whole genome shotgun (WGS) entry which is preliminary data.</text>
</comment>
<organism evidence="9 10">
    <name type="scientific">Blastococcus jejuensis</name>
    <dbReference type="NCBI Taxonomy" id="351224"/>
    <lineage>
        <taxon>Bacteria</taxon>
        <taxon>Bacillati</taxon>
        <taxon>Actinomycetota</taxon>
        <taxon>Actinomycetes</taxon>
        <taxon>Geodermatophilales</taxon>
        <taxon>Geodermatophilaceae</taxon>
        <taxon>Blastococcus</taxon>
    </lineage>
</organism>
<accession>A0ABP6P4K7</accession>
<protein>
    <submittedName>
        <fullName evidence="9">Taurine ABC transporter permease TauC</fullName>
    </submittedName>
</protein>
<feature type="transmembrane region" description="Helical" evidence="7">
    <location>
        <begin position="229"/>
        <end position="249"/>
    </location>
</feature>
<keyword evidence="3" id="KW-1003">Cell membrane</keyword>